<evidence type="ECO:0000313" key="7">
    <source>
        <dbReference type="Proteomes" id="UP000601435"/>
    </source>
</evidence>
<dbReference type="InterPro" id="IPR041517">
    <property type="entry name" value="DEGP_PDZ"/>
</dbReference>
<dbReference type="InterPro" id="IPR036034">
    <property type="entry name" value="PDZ_sf"/>
</dbReference>
<dbReference type="PANTHER" id="PTHR45980:SF9">
    <property type="entry name" value="PROTEASE DO-LIKE 10, MITOCHONDRIAL-RELATED"/>
    <property type="match status" value="1"/>
</dbReference>
<keyword evidence="3" id="KW-0720">Serine protease</keyword>
<evidence type="ECO:0000256" key="4">
    <source>
        <dbReference type="SAM" id="MobiDB-lite"/>
    </source>
</evidence>
<gene>
    <name evidence="6" type="primary">DEGP10</name>
    <name evidence="6" type="ORF">SNEC2469_LOCUS3089</name>
</gene>
<feature type="region of interest" description="Disordered" evidence="4">
    <location>
        <begin position="352"/>
        <end position="371"/>
    </location>
</feature>
<protein>
    <submittedName>
        <fullName evidence="6">DEGP10 protein</fullName>
    </submittedName>
</protein>
<feature type="non-terminal residue" evidence="6">
    <location>
        <position position="1"/>
    </location>
</feature>
<evidence type="ECO:0000259" key="5">
    <source>
        <dbReference type="Pfam" id="PF17815"/>
    </source>
</evidence>
<keyword evidence="7" id="KW-1185">Reference proteome</keyword>
<accession>A0A812KIZ3</accession>
<dbReference type="PANTHER" id="PTHR45980">
    <property type="match status" value="1"/>
</dbReference>
<proteinExistence type="predicted"/>
<sequence>VAPLGSSSGKLQEDDVLLEIDGVEISQDGTVPLRDNERIHFLHMVTKRSAGYESVHLKVWREKSELEVDIPLRPDRWLVPRMDSYDAAAEYTIVGGLVFIPLSRPWADLKCNEKQWNQARALMNQYVGQALSEEGRQVIILSKHDPSKQSCGGLMRASRHGLVRAAAIGFGLGHWSCFAPRAMAGPQRLQNFGELRLDTRGRIVIEGSATVSLLDAWRALWDHVGLVGQESELAPYLVGAKDVCSRGELKLRALAYFAGTEDKDCILHILDQLDSKARDAADSLIQKHAARGMPEDRQEAVRAKAAAAKPAALEALSAARSRLRGSGTADWLPNWVRRQDILQAAIAQIDSSEDADDAQARGKAQERDAGQWLRQHSGKDAGQEGLFGELADGECMTFISNLNVLGCASRRTVPEGIKAEVDGLLLRGDPPELAAIVECKAGTAIYGDLQKLDALLEFLESGDEQVAHFQVAKPGTNAPRELAVQLPPDGARSVKVKYFLGGLPEDDAGENSLASLLRPSVASQEKGKLLFRSFPPGQQLEESRLELLDVPPDTWLVQATMAEAEVVKAQQRVDEFLDDVRRRYEQGRISFFVREKKWSPRVALLCRPEISS</sequence>
<feature type="compositionally biased region" description="Basic and acidic residues" evidence="4">
    <location>
        <begin position="358"/>
        <end position="369"/>
    </location>
</feature>
<dbReference type="Proteomes" id="UP000601435">
    <property type="component" value="Unassembled WGS sequence"/>
</dbReference>
<comment type="caution">
    <text evidence="6">The sequence shown here is derived from an EMBL/GenBank/DDBJ whole genome shotgun (WGS) entry which is preliminary data.</text>
</comment>
<dbReference type="AlphaFoldDB" id="A0A812KIZ3"/>
<dbReference type="InterPro" id="IPR046449">
    <property type="entry name" value="DEGP_PDZ_sf"/>
</dbReference>
<organism evidence="6 7">
    <name type="scientific">Symbiodinium necroappetens</name>
    <dbReference type="NCBI Taxonomy" id="1628268"/>
    <lineage>
        <taxon>Eukaryota</taxon>
        <taxon>Sar</taxon>
        <taxon>Alveolata</taxon>
        <taxon>Dinophyceae</taxon>
        <taxon>Suessiales</taxon>
        <taxon>Symbiodiniaceae</taxon>
        <taxon>Symbiodinium</taxon>
    </lineage>
</organism>
<dbReference type="Pfam" id="PF17815">
    <property type="entry name" value="PDZ_3"/>
    <property type="match status" value="1"/>
</dbReference>
<dbReference type="GO" id="GO:0006508">
    <property type="term" value="P:proteolysis"/>
    <property type="evidence" value="ECO:0007669"/>
    <property type="project" value="UniProtKB-KW"/>
</dbReference>
<dbReference type="Gene3D" id="3.20.190.20">
    <property type="match status" value="1"/>
</dbReference>
<evidence type="ECO:0000256" key="2">
    <source>
        <dbReference type="ARBA" id="ARBA00022801"/>
    </source>
</evidence>
<keyword evidence="1" id="KW-0645">Protease</keyword>
<evidence type="ECO:0000256" key="1">
    <source>
        <dbReference type="ARBA" id="ARBA00022670"/>
    </source>
</evidence>
<dbReference type="OrthoDB" id="423284at2759"/>
<keyword evidence="2" id="KW-0378">Hydrolase</keyword>
<reference evidence="6" key="1">
    <citation type="submission" date="2021-02" db="EMBL/GenBank/DDBJ databases">
        <authorList>
            <person name="Dougan E. K."/>
            <person name="Rhodes N."/>
            <person name="Thang M."/>
            <person name="Chan C."/>
        </authorList>
    </citation>
    <scope>NUCLEOTIDE SEQUENCE</scope>
</reference>
<dbReference type="Gene3D" id="2.30.42.10">
    <property type="match status" value="1"/>
</dbReference>
<evidence type="ECO:0000256" key="3">
    <source>
        <dbReference type="ARBA" id="ARBA00022825"/>
    </source>
</evidence>
<dbReference type="GO" id="GO:0004252">
    <property type="term" value="F:serine-type endopeptidase activity"/>
    <property type="evidence" value="ECO:0007669"/>
    <property type="project" value="TreeGrafter"/>
</dbReference>
<dbReference type="EMBL" id="CAJNJA010007448">
    <property type="protein sequence ID" value="CAE7224777.1"/>
    <property type="molecule type" value="Genomic_DNA"/>
</dbReference>
<evidence type="ECO:0000313" key="6">
    <source>
        <dbReference type="EMBL" id="CAE7224777.1"/>
    </source>
</evidence>
<feature type="domain" description="Protease Do-like PDZ" evidence="5">
    <location>
        <begin position="82"/>
        <end position="143"/>
    </location>
</feature>
<name>A0A812KIZ3_9DINO</name>